<evidence type="ECO:0000259" key="7">
    <source>
        <dbReference type="Pfam" id="PF03787"/>
    </source>
</evidence>
<evidence type="ECO:0000256" key="2">
    <source>
        <dbReference type="ARBA" id="ARBA00006680"/>
    </source>
</evidence>
<sequence length="423" mass="48727">MVLTDTLAKPNVCETRQIRLTSRLLHIGSAVSQLSPFEYVKTGKFVYLPRPDALAQALKSRGFLNDYIQRIENRSEIVTLLRDALGNEWWQAEDVEGNPLFPNHLRSVQWADDVTNLRPMIRDGFGRHYIPGSSIKGAIRTAIAYHLLKHADQYDVPKAQRPSQIEERLRKSMGELKRKAKFVDDPLFMDSLFTDYDLRYQNRSVKARTGPNTDLMRAVRVSDTQPLVEQKIQSENKRPFFRNLPIVSEVVVSSRSADYRAKYRAPLYAEMVLNVRTQFSISVDHEMLGWFRHKNGMKLPFQSTDDLLKICEEFAQDQWDLEHDYWTSVKNNLNANGKRLDFTDIRKMYEPTHCPYSLRIGWASGLMGTTVNLLLPDETVSQVRDKCGIPAPGFEAPKSRRTVMNPKGEIKFVPSWVKFEAVT</sequence>
<feature type="domain" description="CRISPR type III-associated protein" evidence="7">
    <location>
        <begin position="20"/>
        <end position="241"/>
    </location>
</feature>
<evidence type="ECO:0000256" key="4">
    <source>
        <dbReference type="ARBA" id="ARBA00022884"/>
    </source>
</evidence>
<comment type="function">
    <text evidence="1">This subunit might be involved in maturation of a crRNA intermediate to its mature form.</text>
</comment>
<dbReference type="InterPro" id="IPR005537">
    <property type="entry name" value="RAMP_III_fam"/>
</dbReference>
<dbReference type="PANTHER" id="PTHR38007">
    <property type="entry name" value="CRISPR SYSTEM CMS PROTEIN CSM5"/>
    <property type="match status" value="1"/>
</dbReference>
<accession>A0A2W4ZUE2</accession>
<protein>
    <recommendedName>
        <fullName evidence="3">CRISPR system Cms protein Csm5</fullName>
    </recommendedName>
    <alternativeName>
        <fullName evidence="6">CRISPR type III A-associated protein Csm5</fullName>
    </alternativeName>
</protein>
<evidence type="ECO:0000313" key="9">
    <source>
        <dbReference type="Proteomes" id="UP000249794"/>
    </source>
</evidence>
<dbReference type="AlphaFoldDB" id="A0A2W4ZUE2"/>
<keyword evidence="5" id="KW-0051">Antiviral defense</keyword>
<evidence type="ECO:0000256" key="6">
    <source>
        <dbReference type="ARBA" id="ARBA00031720"/>
    </source>
</evidence>
<keyword evidence="4" id="KW-0694">RNA-binding</keyword>
<comment type="caution">
    <text evidence="8">The sequence shown here is derived from an EMBL/GenBank/DDBJ whole genome shotgun (WGS) entry which is preliminary data.</text>
</comment>
<dbReference type="NCBIfam" id="TIGR01899">
    <property type="entry name" value="cas_TM1807_csm5"/>
    <property type="match status" value="1"/>
</dbReference>
<dbReference type="PANTHER" id="PTHR38007:SF1">
    <property type="entry name" value="CRISPR SYSTEM CMS PROTEIN CSM5"/>
    <property type="match status" value="1"/>
</dbReference>
<name>A0A2W4ZUE2_9CYAN</name>
<dbReference type="EMBL" id="QBMP01000034">
    <property type="protein sequence ID" value="PZO58528.1"/>
    <property type="molecule type" value="Genomic_DNA"/>
</dbReference>
<comment type="similarity">
    <text evidence="2">Belongs to the CRISPR-associated Csm5 family.</text>
</comment>
<proteinExistence type="inferred from homology"/>
<evidence type="ECO:0000256" key="1">
    <source>
        <dbReference type="ARBA" id="ARBA00003088"/>
    </source>
</evidence>
<organism evidence="8 9">
    <name type="scientific">Phormidesmis priestleyi</name>
    <dbReference type="NCBI Taxonomy" id="268141"/>
    <lineage>
        <taxon>Bacteria</taxon>
        <taxon>Bacillati</taxon>
        <taxon>Cyanobacteriota</taxon>
        <taxon>Cyanophyceae</taxon>
        <taxon>Leptolyngbyales</taxon>
        <taxon>Leptolyngbyaceae</taxon>
        <taxon>Phormidesmis</taxon>
    </lineage>
</organism>
<dbReference type="GO" id="GO:0003723">
    <property type="term" value="F:RNA binding"/>
    <property type="evidence" value="ECO:0007669"/>
    <property type="project" value="UniProtKB-KW"/>
</dbReference>
<evidence type="ECO:0000256" key="5">
    <source>
        <dbReference type="ARBA" id="ARBA00023118"/>
    </source>
</evidence>
<gene>
    <name evidence="8" type="primary">csm5</name>
    <name evidence="8" type="ORF">DCF15_05325</name>
</gene>
<evidence type="ECO:0000313" key="8">
    <source>
        <dbReference type="EMBL" id="PZO58528.1"/>
    </source>
</evidence>
<dbReference type="Proteomes" id="UP000249794">
    <property type="component" value="Unassembled WGS sequence"/>
</dbReference>
<dbReference type="Pfam" id="PF03787">
    <property type="entry name" value="RAMPs"/>
    <property type="match status" value="1"/>
</dbReference>
<reference evidence="9" key="1">
    <citation type="submission" date="2018-04" db="EMBL/GenBank/DDBJ databases">
        <authorList>
            <person name="Cornet L."/>
        </authorList>
    </citation>
    <scope>NUCLEOTIDE SEQUENCE [LARGE SCALE GENOMIC DNA]</scope>
</reference>
<dbReference type="InterPro" id="IPR010173">
    <property type="entry name" value="CRISPR-assoc_Csm5"/>
</dbReference>
<reference evidence="8 9" key="2">
    <citation type="submission" date="2018-06" db="EMBL/GenBank/DDBJ databases">
        <title>Metagenomic assembly of (sub)arctic Cyanobacteria and their associated microbiome from non-axenic cultures.</title>
        <authorList>
            <person name="Baurain D."/>
        </authorList>
    </citation>
    <scope>NUCLEOTIDE SEQUENCE [LARGE SCALE GENOMIC DNA]</scope>
    <source>
        <strain evidence="8">ULC027bin1</strain>
    </source>
</reference>
<dbReference type="GO" id="GO:0051607">
    <property type="term" value="P:defense response to virus"/>
    <property type="evidence" value="ECO:0007669"/>
    <property type="project" value="UniProtKB-KW"/>
</dbReference>
<evidence type="ECO:0000256" key="3">
    <source>
        <dbReference type="ARBA" id="ARBA00016113"/>
    </source>
</evidence>